<dbReference type="InterPro" id="IPR023725">
    <property type="entry name" value="Glucans_biosynth_gluTrFase_H"/>
</dbReference>
<dbReference type="RefSeq" id="WP_220807759.1">
    <property type="nucleotide sequence ID" value="NZ_BPMK01000006.1"/>
</dbReference>
<dbReference type="Gene3D" id="3.90.550.10">
    <property type="entry name" value="Spore Coat Polysaccharide Biosynthesis Protein SpsA, Chain A"/>
    <property type="match status" value="1"/>
</dbReference>
<evidence type="ECO:0000256" key="1">
    <source>
        <dbReference type="ARBA" id="ARBA00004429"/>
    </source>
</evidence>
<dbReference type="Pfam" id="PF00535">
    <property type="entry name" value="Glycos_transf_2"/>
    <property type="match status" value="1"/>
</dbReference>
<evidence type="ECO:0000256" key="2">
    <source>
        <dbReference type="ARBA" id="ARBA00005001"/>
    </source>
</evidence>
<keyword evidence="8 12" id="KW-0808">Transferase</keyword>
<dbReference type="CDD" id="cd04191">
    <property type="entry name" value="Glucan_BSP_MdoH"/>
    <property type="match status" value="1"/>
</dbReference>
<dbReference type="HAMAP" id="MF_01072">
    <property type="entry name" value="MdoH_OpgH"/>
    <property type="match status" value="1"/>
</dbReference>
<evidence type="ECO:0000256" key="13">
    <source>
        <dbReference type="SAM" id="MobiDB-lite"/>
    </source>
</evidence>
<reference evidence="15 16" key="1">
    <citation type="journal article" date="2022" name="Int. J. Syst. Evol. Microbiol.">
        <title>Noviherbaspirillum aridicola sp. nov., isolated from an arid soil in Pakistan.</title>
        <authorList>
            <person name="Khan I.U."/>
            <person name="Saqib M."/>
            <person name="Amin A."/>
            <person name="Hussain F."/>
            <person name="Li L."/>
            <person name="Liu Y.H."/>
            <person name="Fang B.Z."/>
            <person name="Ahmed I."/>
            <person name="Li W.J."/>
        </authorList>
    </citation>
    <scope>NUCLEOTIDE SEQUENCE [LARGE SCALE GENOMIC DNA]</scope>
    <source>
        <strain evidence="15 16">NCCP-691</strain>
    </source>
</reference>
<evidence type="ECO:0000256" key="8">
    <source>
        <dbReference type="ARBA" id="ARBA00022679"/>
    </source>
</evidence>
<feature type="region of interest" description="Disordered" evidence="13">
    <location>
        <begin position="119"/>
        <end position="140"/>
    </location>
</feature>
<keyword evidence="11 12" id="KW-0472">Membrane</keyword>
<evidence type="ECO:0000256" key="5">
    <source>
        <dbReference type="ARBA" id="ARBA00022475"/>
    </source>
</evidence>
<evidence type="ECO:0000256" key="9">
    <source>
        <dbReference type="ARBA" id="ARBA00022692"/>
    </source>
</evidence>
<keyword evidence="6" id="KW-0997">Cell inner membrane</keyword>
<dbReference type="InterPro" id="IPR050321">
    <property type="entry name" value="Glycosyltr_2/OpgH_subfam"/>
</dbReference>
<keyword evidence="5 12" id="KW-1003">Cell membrane</keyword>
<dbReference type="Proteomes" id="UP000887222">
    <property type="component" value="Unassembled WGS sequence"/>
</dbReference>
<comment type="function">
    <text evidence="12">Involved in the biosynthesis of osmoregulated periplasmic glucans (OPGs).</text>
</comment>
<dbReference type="InterPro" id="IPR029044">
    <property type="entry name" value="Nucleotide-diphossugar_trans"/>
</dbReference>
<organism evidence="15 16">
    <name type="scientific">Noviherbaspirillum aridicola</name>
    <dbReference type="NCBI Taxonomy" id="2849687"/>
    <lineage>
        <taxon>Bacteria</taxon>
        <taxon>Pseudomonadati</taxon>
        <taxon>Pseudomonadota</taxon>
        <taxon>Betaproteobacteria</taxon>
        <taxon>Burkholderiales</taxon>
        <taxon>Oxalobacteraceae</taxon>
        <taxon>Noviherbaspirillum</taxon>
    </lineage>
</organism>
<comment type="similarity">
    <text evidence="3 12">Belongs to the glycosyltransferase 2 family. OpgH subfamily.</text>
</comment>
<feature type="domain" description="Glycosyltransferase 2-like" evidence="14">
    <location>
        <begin position="242"/>
        <end position="423"/>
    </location>
</feature>
<comment type="caution">
    <text evidence="15">The sequence shown here is derived from an EMBL/GenBank/DDBJ whole genome shotgun (WGS) entry which is preliminary data.</text>
</comment>
<evidence type="ECO:0000256" key="3">
    <source>
        <dbReference type="ARBA" id="ARBA00009337"/>
    </source>
</evidence>
<evidence type="ECO:0000256" key="4">
    <source>
        <dbReference type="ARBA" id="ARBA00020585"/>
    </source>
</evidence>
<evidence type="ECO:0000256" key="12">
    <source>
        <dbReference type="HAMAP-Rule" id="MF_01072"/>
    </source>
</evidence>
<evidence type="ECO:0000256" key="7">
    <source>
        <dbReference type="ARBA" id="ARBA00022676"/>
    </source>
</evidence>
<comment type="pathway">
    <text evidence="2 12">Glycan metabolism; osmoregulated periplasmic glucan (OPG) biosynthesis.</text>
</comment>
<dbReference type="NCBIfam" id="NF003955">
    <property type="entry name" value="PRK05454.1-1"/>
    <property type="match status" value="1"/>
</dbReference>
<feature type="transmembrane region" description="Helical" evidence="12">
    <location>
        <begin position="563"/>
        <end position="583"/>
    </location>
</feature>
<dbReference type="EC" id="2.4.1.-" evidence="12"/>
<dbReference type="NCBIfam" id="NF003962">
    <property type="entry name" value="PRK05454.2-5"/>
    <property type="match status" value="1"/>
</dbReference>
<evidence type="ECO:0000313" key="15">
    <source>
        <dbReference type="EMBL" id="GIZ51594.1"/>
    </source>
</evidence>
<evidence type="ECO:0000256" key="10">
    <source>
        <dbReference type="ARBA" id="ARBA00022989"/>
    </source>
</evidence>
<feature type="transmembrane region" description="Helical" evidence="12">
    <location>
        <begin position="595"/>
        <end position="614"/>
    </location>
</feature>
<evidence type="ECO:0000256" key="6">
    <source>
        <dbReference type="ARBA" id="ARBA00022519"/>
    </source>
</evidence>
<keyword evidence="10 12" id="KW-1133">Transmembrane helix</keyword>
<feature type="transmembrane region" description="Helical" evidence="12">
    <location>
        <begin position="508"/>
        <end position="536"/>
    </location>
</feature>
<dbReference type="PANTHER" id="PTHR43867">
    <property type="entry name" value="CELLULOSE SYNTHASE CATALYTIC SUBUNIT A [UDP-FORMING]"/>
    <property type="match status" value="1"/>
</dbReference>
<name>A0ABQ4Q3B3_9BURK</name>
<dbReference type="SUPFAM" id="SSF53448">
    <property type="entry name" value="Nucleotide-diphospho-sugar transferases"/>
    <property type="match status" value="1"/>
</dbReference>
<keyword evidence="7 12" id="KW-0328">Glycosyltransferase</keyword>
<feature type="transmembrane region" description="Helical" evidence="12">
    <location>
        <begin position="679"/>
        <end position="698"/>
    </location>
</feature>
<keyword evidence="9 12" id="KW-0812">Transmembrane</keyword>
<evidence type="ECO:0000256" key="11">
    <source>
        <dbReference type="ARBA" id="ARBA00023136"/>
    </source>
</evidence>
<comment type="subcellular location">
    <subcellularLocation>
        <location evidence="1">Cell inner membrane</location>
        <topology evidence="1">Multi-pass membrane protein</topology>
    </subcellularLocation>
    <subcellularLocation>
        <location evidence="12">Cell membrane</location>
        <topology evidence="12">Multi-pass membrane protein</topology>
    </subcellularLocation>
</comment>
<protein>
    <recommendedName>
        <fullName evidence="4 12">Glucans biosynthesis glucosyltransferase H</fullName>
        <ecNumber evidence="12">2.4.1.-</ecNumber>
    </recommendedName>
</protein>
<feature type="transmembrane region" description="Helical" evidence="12">
    <location>
        <begin position="190"/>
        <end position="216"/>
    </location>
</feature>
<feature type="transmembrane region" description="Helical" evidence="12">
    <location>
        <begin position="157"/>
        <end position="178"/>
    </location>
</feature>
<dbReference type="InterPro" id="IPR001173">
    <property type="entry name" value="Glyco_trans_2-like"/>
</dbReference>
<evidence type="ECO:0000313" key="16">
    <source>
        <dbReference type="Proteomes" id="UP000887222"/>
    </source>
</evidence>
<dbReference type="NCBIfam" id="NF003958">
    <property type="entry name" value="PRK05454.2-1"/>
    <property type="match status" value="1"/>
</dbReference>
<accession>A0ABQ4Q3B3</accession>
<evidence type="ECO:0000259" key="14">
    <source>
        <dbReference type="Pfam" id="PF00535"/>
    </source>
</evidence>
<proteinExistence type="inferred from homology"/>
<keyword evidence="16" id="KW-1185">Reference proteome</keyword>
<dbReference type="PANTHER" id="PTHR43867:SF5">
    <property type="entry name" value="GLUCANS BIOSYNTHESIS GLUCOSYLTRANSFERASE H"/>
    <property type="match status" value="1"/>
</dbReference>
<gene>
    <name evidence="12 15" type="primary">opgH</name>
    <name evidence="15" type="ORF">NCCP691_16080</name>
</gene>
<sequence>MTGTPEQPDVRARYLDLLEVDAAERARLADAGADDGRQTMSDLQRLLTPDDAGEADNPALASVGRRVQLACGLQEPDCPPLAPAIRRSSMVPHPWTPLNPLVRGYQSAVRHRGHWVERKEGEQRPAWPAQFTPGDEDVPDGPDPRGRWQFAGNVRRLVLLTLMIAQTLAGTWFMSRVVPYQGTAWLEMVLLLLFAILFCWVSAGFWTAMAGFWLMLRGTDRYLISRQKASRAPIAPGARTAIVMPICNEDVIRVSAGLRATYESLAKTGELAHFDFFILSDSNDPDTCAAELEAWSRLCRELDGFGRIFYRRRRRRVKRKSGNIDDFCRRWGAAYRYMVVLDADSVMSGDCLATLVRLMEGNPGAGIIQTAPVAAGRDTLYARIQQFSTRVYGPLFTAGLHYWQLGESHYWGHNAIIRLAPFIKHCALAPLPGRGSLAGEILSHDFVEAALMRRAGWGVWIAYDLEGSYEEMPPNLLDELKRDRRWCHGNLMNFRLFTARGMHPVHRAVFATGVMAYLSAPLWFLFLALSTALLAMHTLVEPQYFFAPRQLFPVWPQWHPDKALALFSATATLLFLPKILSIVTVGLQGARGFGGILRVTASVVLEILFSMLLAPVRMLFHTRYVLAAFLGWAIHWKSPPRADSETTPVEALTRHGGQMLLGLGWLVGIYLLNPTFLPWLLPIAGGMLLSGPLSVWSSRVSLGRLTRRLGLFLIPEERTPAPELLACAKHVAATPPLGGFVDAIVDPKVNALACCAARHRRRLPDNTAKEREALHRTALTGGPEALGNAERLIVLDDPVLLSRLHLEVWSSPHAHPVWRERVLGA</sequence>
<dbReference type="EMBL" id="BPMK01000006">
    <property type="protein sequence ID" value="GIZ51594.1"/>
    <property type="molecule type" value="Genomic_DNA"/>
</dbReference>